<dbReference type="AlphaFoldDB" id="A0A0B7IPU4"/>
<gene>
    <name evidence="1" type="ORF">CCAN11_2380024</name>
</gene>
<name>A0A0B7IPU4_9FLAO</name>
<protein>
    <recommendedName>
        <fullName evidence="3">Transposase</fullName>
    </recommendedName>
</protein>
<accession>A0A0B7IPU4</accession>
<reference evidence="2" key="1">
    <citation type="submission" date="2015-01" db="EMBL/GenBank/DDBJ databases">
        <authorList>
            <person name="MANFREDI Pablo"/>
        </authorList>
    </citation>
    <scope>NUCLEOTIDE SEQUENCE [LARGE SCALE GENOMIC DNA]</scope>
    <source>
        <strain evidence="2">Cc11</strain>
    </source>
</reference>
<sequence length="158" mass="18399">MYKCQHCGKQFLGGNRINNKQLWEEYTVGKQTYSQLAKKYNCSIKTIQRRIDKVKISVEKPIARKVIVLMDTTYWGRNFGVTLFKDAITKENLLKYYVRNETNAIYTQGIEKLKALGFQIQAIVCDGRKGLIQSFNGIPVQMCQFSSLDFYFLWNSLI</sequence>
<evidence type="ECO:0000313" key="1">
    <source>
        <dbReference type="EMBL" id="CEN52008.1"/>
    </source>
</evidence>
<dbReference type="EMBL" id="CDOK01000155">
    <property type="protein sequence ID" value="CEN52008.1"/>
    <property type="molecule type" value="Genomic_DNA"/>
</dbReference>
<proteinExistence type="predicted"/>
<evidence type="ECO:0000313" key="2">
    <source>
        <dbReference type="Proteomes" id="UP000039370"/>
    </source>
</evidence>
<organism evidence="1 2">
    <name type="scientific">Capnocytophaga canimorsus</name>
    <dbReference type="NCBI Taxonomy" id="28188"/>
    <lineage>
        <taxon>Bacteria</taxon>
        <taxon>Pseudomonadati</taxon>
        <taxon>Bacteroidota</taxon>
        <taxon>Flavobacteriia</taxon>
        <taxon>Flavobacteriales</taxon>
        <taxon>Flavobacteriaceae</taxon>
        <taxon>Capnocytophaga</taxon>
    </lineage>
</organism>
<dbReference type="RefSeq" id="WP_231553924.1">
    <property type="nucleotide sequence ID" value="NZ_JBIUQU010000019.1"/>
</dbReference>
<dbReference type="Proteomes" id="UP000039370">
    <property type="component" value="Unassembled WGS sequence"/>
</dbReference>
<evidence type="ECO:0008006" key="3">
    <source>
        <dbReference type="Google" id="ProtNLM"/>
    </source>
</evidence>